<dbReference type="EMBL" id="CP056775">
    <property type="protein sequence ID" value="QRR00116.1"/>
    <property type="molecule type" value="Genomic_DNA"/>
</dbReference>
<dbReference type="Proteomes" id="UP000612680">
    <property type="component" value="Chromosome"/>
</dbReference>
<protein>
    <submittedName>
        <fullName evidence="1">Uncharacterized protein</fullName>
    </submittedName>
</protein>
<reference evidence="1 2" key="1">
    <citation type="submission" date="2020-06" db="EMBL/GenBank/DDBJ databases">
        <title>Dyadobacter sandarakinus sp. nov., isolated from the soil of the Arctic Yellow River Station.</title>
        <authorList>
            <person name="Zhang Y."/>
            <person name="Peng F."/>
        </authorList>
    </citation>
    <scope>NUCLEOTIDE SEQUENCE [LARGE SCALE GENOMIC DNA]</scope>
    <source>
        <strain evidence="1 2">Q3-56</strain>
    </source>
</reference>
<accession>A0ABX7I213</accession>
<gene>
    <name evidence="1" type="ORF">HWI92_03925</name>
</gene>
<proteinExistence type="predicted"/>
<evidence type="ECO:0000313" key="1">
    <source>
        <dbReference type="EMBL" id="QRR00116.1"/>
    </source>
</evidence>
<dbReference type="RefSeq" id="WP_204660876.1">
    <property type="nucleotide sequence ID" value="NZ_CP056775.1"/>
</dbReference>
<organism evidence="1 2">
    <name type="scientific">Dyadobacter sandarakinus</name>
    <dbReference type="NCBI Taxonomy" id="2747268"/>
    <lineage>
        <taxon>Bacteria</taxon>
        <taxon>Pseudomonadati</taxon>
        <taxon>Bacteroidota</taxon>
        <taxon>Cytophagia</taxon>
        <taxon>Cytophagales</taxon>
        <taxon>Spirosomataceae</taxon>
        <taxon>Dyadobacter</taxon>
    </lineage>
</organism>
<sequence>MHDQIAFLSEWGDNTLDFSKKAPGKPLASTHFVITALIMQQGQLAEVTPVLQAISRRHFNGGVISSNVIGNDHAKRKEILEDLDEAPFKVFAVVVDKRQVIGQGLRYKGSFYKFIH</sequence>
<keyword evidence="2" id="KW-1185">Reference proteome</keyword>
<name>A0ABX7I213_9BACT</name>
<evidence type="ECO:0000313" key="2">
    <source>
        <dbReference type="Proteomes" id="UP000612680"/>
    </source>
</evidence>